<dbReference type="GO" id="GO:0016812">
    <property type="term" value="F:hydrolase activity, acting on carbon-nitrogen (but not peptide) bonds, in cyclic amides"/>
    <property type="evidence" value="ECO:0007669"/>
    <property type="project" value="TreeGrafter"/>
</dbReference>
<dbReference type="OrthoDB" id="9775607at2"/>
<keyword evidence="3" id="KW-0378">Hydrolase</keyword>
<reference evidence="3 4" key="1">
    <citation type="submission" date="2018-08" db="EMBL/GenBank/DDBJ databases">
        <title>Meiothermus terrae DSM 26712 genome sequencing project.</title>
        <authorList>
            <person name="Da Costa M.S."/>
            <person name="Albuquerque L."/>
            <person name="Raposo P."/>
            <person name="Froufe H.J.C."/>
            <person name="Barroso C.S."/>
            <person name="Egas C."/>
        </authorList>
    </citation>
    <scope>NUCLEOTIDE SEQUENCE [LARGE SCALE GENOMIC DNA]</scope>
    <source>
        <strain evidence="3 4">DSM 26712</strain>
    </source>
</reference>
<dbReference type="InterPro" id="IPR011059">
    <property type="entry name" value="Metal-dep_hydrolase_composite"/>
</dbReference>
<dbReference type="CDD" id="cd01297">
    <property type="entry name" value="D-aminoacylase"/>
    <property type="match status" value="1"/>
</dbReference>
<accession>A0A399DV46</accession>
<dbReference type="RefSeq" id="WP_119316744.1">
    <property type="nucleotide sequence ID" value="NZ_QXDL01000334.1"/>
</dbReference>
<dbReference type="GO" id="GO:0047420">
    <property type="term" value="F:N-acyl-D-amino-acid deacylase activity"/>
    <property type="evidence" value="ECO:0007669"/>
    <property type="project" value="UniProtKB-EC"/>
</dbReference>
<dbReference type="Proteomes" id="UP000265715">
    <property type="component" value="Unassembled WGS sequence"/>
</dbReference>
<name>A0A399DV46_9DEIN</name>
<keyword evidence="4" id="KW-1185">Reference proteome</keyword>
<feature type="region of interest" description="Disordered" evidence="1">
    <location>
        <begin position="520"/>
        <end position="540"/>
    </location>
</feature>
<dbReference type="EC" id="3.5.1.81" evidence="3"/>
<dbReference type="PANTHER" id="PTHR11647:SF1">
    <property type="entry name" value="COLLAPSIN RESPONSE MEDIATOR PROTEIN"/>
    <property type="match status" value="1"/>
</dbReference>
<dbReference type="InterPro" id="IPR013108">
    <property type="entry name" value="Amidohydro_3"/>
</dbReference>
<dbReference type="Gene3D" id="3.30.1490.130">
    <property type="entry name" value="D-aminoacylase. Domain 3"/>
    <property type="match status" value="1"/>
</dbReference>
<evidence type="ECO:0000256" key="1">
    <source>
        <dbReference type="SAM" id="MobiDB-lite"/>
    </source>
</evidence>
<evidence type="ECO:0000259" key="2">
    <source>
        <dbReference type="Pfam" id="PF07969"/>
    </source>
</evidence>
<sequence>MRYDQIIRKARVVDGCGNPWFYGDVAVAGETIAAVAPAGQLSAREARAVLEADGRVLAPGFIDILSHSIQPLMRDGRCLSKVTQGVTTEIMGEAWTPAPQGGQIAPRKLAPYVPEAWNERVRSWRRFGDWLEAMARRGVSPNVGSFLGGGTLREYACGMRMGKASREELEVMRRVVREAMEDGAFGVSYALIYPPDDYADTDEIVEVCKAVAEHGGIYVTHLRSESDRLLEALDEALEIGRRANLPVQVYHLKASREDNWPKMARAIARIDQARKAGQDVTADVYPYTASGTGLTAMLPNWVAEGGGLYEKLRDPAVRARVRAELEGPSPDVDTRSRAEHVMPVGFQKPENQVYVGRRLSQIAAMRGQDPLEAVFDLLVSEGQRIGTIYFSMSEDNLRLELSQPWVMVSTDAGGFDPEWARAHGPVHPRGYGSYPRVLGRYVREEGLLSLEEAVRKMTSLPANRLSLFDRGRIAPGCKADLVLFDPDAITDRATFEDPHRLSVGVDAVWVNGVRVLEEGQHTGATPGQVVRGPGWRSAAS</sequence>
<proteinExistence type="predicted"/>
<evidence type="ECO:0000313" key="3">
    <source>
        <dbReference type="EMBL" id="RIH76054.1"/>
    </source>
</evidence>
<feature type="domain" description="Amidohydrolase 3" evidence="2">
    <location>
        <begin position="49"/>
        <end position="515"/>
    </location>
</feature>
<dbReference type="Gene3D" id="2.30.40.10">
    <property type="entry name" value="Urease, subunit C, domain 1"/>
    <property type="match status" value="1"/>
</dbReference>
<dbReference type="EMBL" id="QXDL01000334">
    <property type="protein sequence ID" value="RIH76054.1"/>
    <property type="molecule type" value="Genomic_DNA"/>
</dbReference>
<dbReference type="SUPFAM" id="SSF51556">
    <property type="entry name" value="Metallo-dependent hydrolases"/>
    <property type="match status" value="1"/>
</dbReference>
<protein>
    <submittedName>
        <fullName evidence="3">D-aminoacylase</fullName>
        <ecNumber evidence="3">3.5.1.81</ecNumber>
    </submittedName>
</protein>
<dbReference type="InterPro" id="IPR050378">
    <property type="entry name" value="Metallo-dep_Hydrolases_sf"/>
</dbReference>
<gene>
    <name evidence="3" type="primary">dan</name>
    <name evidence="3" type="ORF">Mterra_03917</name>
</gene>
<evidence type="ECO:0000313" key="4">
    <source>
        <dbReference type="Proteomes" id="UP000265715"/>
    </source>
</evidence>
<dbReference type="Gene3D" id="3.20.20.140">
    <property type="entry name" value="Metal-dependent hydrolases"/>
    <property type="match status" value="1"/>
</dbReference>
<organism evidence="3 4">
    <name type="scientific">Calidithermus terrae</name>
    <dbReference type="NCBI Taxonomy" id="1408545"/>
    <lineage>
        <taxon>Bacteria</taxon>
        <taxon>Thermotogati</taxon>
        <taxon>Deinococcota</taxon>
        <taxon>Deinococci</taxon>
        <taxon>Thermales</taxon>
        <taxon>Thermaceae</taxon>
        <taxon>Calidithermus</taxon>
    </lineage>
</organism>
<dbReference type="GO" id="GO:0005829">
    <property type="term" value="C:cytosol"/>
    <property type="evidence" value="ECO:0007669"/>
    <property type="project" value="TreeGrafter"/>
</dbReference>
<dbReference type="InterPro" id="IPR032466">
    <property type="entry name" value="Metal_Hydrolase"/>
</dbReference>
<dbReference type="Pfam" id="PF07969">
    <property type="entry name" value="Amidohydro_3"/>
    <property type="match status" value="1"/>
</dbReference>
<dbReference type="InterPro" id="IPR023100">
    <property type="entry name" value="D-aminoacylase_insert_dom_sf"/>
</dbReference>
<dbReference type="AlphaFoldDB" id="A0A399DV46"/>
<dbReference type="PANTHER" id="PTHR11647">
    <property type="entry name" value="HYDRANTOINASE/DIHYDROPYRIMIDINASE FAMILY MEMBER"/>
    <property type="match status" value="1"/>
</dbReference>
<comment type="caution">
    <text evidence="3">The sequence shown here is derived from an EMBL/GenBank/DDBJ whole genome shotgun (WGS) entry which is preliminary data.</text>
</comment>
<dbReference type="SUPFAM" id="SSF51338">
    <property type="entry name" value="Composite domain of metallo-dependent hydrolases"/>
    <property type="match status" value="1"/>
</dbReference>